<dbReference type="EMBL" id="HBFW01014977">
    <property type="protein sequence ID" value="CAD8938466.1"/>
    <property type="molecule type" value="Transcribed_RNA"/>
</dbReference>
<evidence type="ECO:0000313" key="8">
    <source>
        <dbReference type="EMBL" id="CAD8938466.1"/>
    </source>
</evidence>
<dbReference type="PANTHER" id="PTHR46140">
    <property type="entry name" value="VACUOLAR TRANSPORTER CHAPERONE 1-RELATED"/>
    <property type="match status" value="1"/>
</dbReference>
<feature type="transmembrane region" description="Helical" evidence="5">
    <location>
        <begin position="264"/>
        <end position="283"/>
    </location>
</feature>
<accession>A0A6U1R975</accession>
<dbReference type="AlphaFoldDB" id="A0A6U1R975"/>
<feature type="transmembrane region" description="Helical" evidence="5">
    <location>
        <begin position="190"/>
        <end position="209"/>
    </location>
</feature>
<evidence type="ECO:0000259" key="6">
    <source>
        <dbReference type="Pfam" id="PF02656"/>
    </source>
</evidence>
<dbReference type="Gene3D" id="3.20.100.30">
    <property type="entry name" value="VTC, catalytic tunnel domain"/>
    <property type="match status" value="1"/>
</dbReference>
<evidence type="ECO:0000313" key="7">
    <source>
        <dbReference type="EMBL" id="CAD8938465.1"/>
    </source>
</evidence>
<keyword evidence="3 5" id="KW-1133">Transmembrane helix</keyword>
<dbReference type="InterPro" id="IPR042267">
    <property type="entry name" value="VTC_sf"/>
</dbReference>
<evidence type="ECO:0000256" key="1">
    <source>
        <dbReference type="ARBA" id="ARBA00004127"/>
    </source>
</evidence>
<dbReference type="EMBL" id="HBFW01014976">
    <property type="protein sequence ID" value="CAD8938465.1"/>
    <property type="molecule type" value="Transcribed_RNA"/>
</dbReference>
<proteinExistence type="predicted"/>
<sequence>MLYEVHKFSKFIHGCSVLLPEDVQSVPYWVDDVSLRDSIVASGGQRILVDETQDVGPGSNELYEHLLPFGNRVDDRRETAAGRTSNSAVLASGGAGALNSQRMQRNMSGGAAVGAEYYNEADQEDEEILCGDWCGPSAPEGEGNSVGWCFPFCSRNNNAGYAENSVIAPTSVQKIEPKVFFANERTFLSWMRYSILLASVASGLLAFASDNDDETGKGFTIVYAFALLFVALLFCAYALHVFLWRADRIKTRIPGRWDDPRGPLLLGSVLVLVLALNFCLQLYELVIHLHHHNQSSTHNNSTTAEL</sequence>
<evidence type="ECO:0000256" key="3">
    <source>
        <dbReference type="ARBA" id="ARBA00022989"/>
    </source>
</evidence>
<dbReference type="InterPro" id="IPR003807">
    <property type="entry name" value="DUF202"/>
</dbReference>
<dbReference type="GO" id="GO:0012505">
    <property type="term" value="C:endomembrane system"/>
    <property type="evidence" value="ECO:0007669"/>
    <property type="project" value="UniProtKB-SubCell"/>
</dbReference>
<comment type="subcellular location">
    <subcellularLocation>
        <location evidence="1">Endomembrane system</location>
        <topology evidence="1">Multi-pass membrane protein</topology>
    </subcellularLocation>
</comment>
<keyword evidence="2 5" id="KW-0812">Transmembrane</keyword>
<dbReference type="InterPro" id="IPR051572">
    <property type="entry name" value="VTC_Complex_Subunit"/>
</dbReference>
<reference evidence="7" key="1">
    <citation type="submission" date="2021-01" db="EMBL/GenBank/DDBJ databases">
        <authorList>
            <person name="Corre E."/>
            <person name="Pelletier E."/>
            <person name="Niang G."/>
            <person name="Scheremetjew M."/>
            <person name="Finn R."/>
            <person name="Kale V."/>
            <person name="Holt S."/>
            <person name="Cochrane G."/>
            <person name="Meng A."/>
            <person name="Brown T."/>
            <person name="Cohen L."/>
        </authorList>
    </citation>
    <scope>NUCLEOTIDE SEQUENCE</scope>
    <source>
        <strain evidence="7">ECT3854</strain>
    </source>
</reference>
<feature type="transmembrane region" description="Helical" evidence="5">
    <location>
        <begin position="221"/>
        <end position="243"/>
    </location>
</feature>
<organism evidence="7">
    <name type="scientific">Cyclophora tenuis</name>
    <name type="common">Marine diatom</name>
    <dbReference type="NCBI Taxonomy" id="216820"/>
    <lineage>
        <taxon>Eukaryota</taxon>
        <taxon>Sar</taxon>
        <taxon>Stramenopiles</taxon>
        <taxon>Ochrophyta</taxon>
        <taxon>Bacillariophyta</taxon>
        <taxon>Fragilariophyceae</taxon>
        <taxon>Fragilariophycidae</taxon>
        <taxon>Cyclophorales</taxon>
        <taxon>Cyclophoraceae</taxon>
        <taxon>Cyclophora</taxon>
    </lineage>
</organism>
<evidence type="ECO:0000256" key="2">
    <source>
        <dbReference type="ARBA" id="ARBA00022692"/>
    </source>
</evidence>
<dbReference type="Pfam" id="PF02656">
    <property type="entry name" value="DUF202"/>
    <property type="match status" value="1"/>
</dbReference>
<evidence type="ECO:0000256" key="4">
    <source>
        <dbReference type="ARBA" id="ARBA00023136"/>
    </source>
</evidence>
<keyword evidence="4 5" id="KW-0472">Membrane</keyword>
<gene>
    <name evidence="7" type="ORF">CTEN0397_LOCUS9528</name>
    <name evidence="8" type="ORF">CTEN0397_LOCUS9529</name>
</gene>
<dbReference type="PANTHER" id="PTHR46140:SF1">
    <property type="entry name" value="VACUOLAR TRANSPORTER CHAPERONE COMPLEX SUBUNIT 4-RELATED"/>
    <property type="match status" value="1"/>
</dbReference>
<evidence type="ECO:0000256" key="5">
    <source>
        <dbReference type="SAM" id="Phobius"/>
    </source>
</evidence>
<feature type="domain" description="DUF202" evidence="6">
    <location>
        <begin position="178"/>
        <end position="246"/>
    </location>
</feature>
<name>A0A6U1R975_CYCTE</name>
<protein>
    <recommendedName>
        <fullName evidence="6">DUF202 domain-containing protein</fullName>
    </recommendedName>
</protein>